<keyword evidence="12" id="KW-0601">Photorespiration</keyword>
<dbReference type="GO" id="GO:0000287">
    <property type="term" value="F:magnesium ion binding"/>
    <property type="evidence" value="ECO:0007669"/>
    <property type="project" value="InterPro"/>
</dbReference>
<sequence>MFTSIVDNVFEFKALRALRLEDLWIPAVYVKTFQSPPHGIQVEKDKLNKYGHPLLGYTIKPKSRLSTKNYSRTVYECLHGRLDFTKDDENMNS</sequence>
<comment type="catalytic activity">
    <reaction evidence="18">
        <text>2 (2R)-3-phosphoglycerate + 2 H(+) = D-ribulose 1,5-bisphosphate + CO2 + H2O</text>
        <dbReference type="Rhea" id="RHEA:23124"/>
        <dbReference type="ChEBI" id="CHEBI:15377"/>
        <dbReference type="ChEBI" id="CHEBI:15378"/>
        <dbReference type="ChEBI" id="CHEBI:16526"/>
        <dbReference type="ChEBI" id="CHEBI:57870"/>
        <dbReference type="ChEBI" id="CHEBI:58272"/>
        <dbReference type="EC" id="4.1.1.39"/>
    </reaction>
</comment>
<feature type="domain" description="Ribulose bisphosphate carboxylase large subunit ferrodoxin-like N-terminal" evidence="20">
    <location>
        <begin position="1"/>
        <end position="29"/>
    </location>
</feature>
<comment type="similarity">
    <text evidence="3">Belongs to the RuBisCO large chain family. Type I subfamily.</text>
</comment>
<evidence type="ECO:0000256" key="11">
    <source>
        <dbReference type="ARBA" id="ARBA00023033"/>
    </source>
</evidence>
<keyword evidence="10" id="KW-0560">Oxidoreductase</keyword>
<gene>
    <name evidence="21" type="ORF">J1N35_003097</name>
</gene>
<evidence type="ECO:0000256" key="17">
    <source>
        <dbReference type="ARBA" id="ARBA00048059"/>
    </source>
</evidence>
<keyword evidence="8" id="KW-0113">Calvin cycle</keyword>
<keyword evidence="9" id="KW-0934">Plastid</keyword>
<dbReference type="InterPro" id="IPR017443">
    <property type="entry name" value="RuBisCO_lsu_fd_N"/>
</dbReference>
<evidence type="ECO:0000256" key="4">
    <source>
        <dbReference type="ARBA" id="ARBA00012287"/>
    </source>
</evidence>
<comment type="subcellular location">
    <subcellularLocation>
        <location evidence="2">Plastid</location>
    </subcellularLocation>
</comment>
<evidence type="ECO:0000256" key="2">
    <source>
        <dbReference type="ARBA" id="ARBA00004474"/>
    </source>
</evidence>
<evidence type="ECO:0000256" key="12">
    <source>
        <dbReference type="ARBA" id="ARBA00023238"/>
    </source>
</evidence>
<dbReference type="InterPro" id="IPR033966">
    <property type="entry name" value="RuBisCO"/>
</dbReference>
<dbReference type="GO" id="GO:0009536">
    <property type="term" value="C:plastid"/>
    <property type="evidence" value="ECO:0007669"/>
    <property type="project" value="UniProtKB-SubCell"/>
</dbReference>
<dbReference type="Gene3D" id="3.20.20.110">
    <property type="entry name" value="Ribulose bisphosphate carboxylase, large subunit, C-terminal domain"/>
    <property type="match status" value="1"/>
</dbReference>
<protein>
    <recommendedName>
        <fullName evidence="5">Ribulose bisphosphate carboxylase large chain</fullName>
        <ecNumber evidence="4">4.1.1.39</ecNumber>
    </recommendedName>
</protein>
<evidence type="ECO:0000313" key="21">
    <source>
        <dbReference type="EMBL" id="KAH1131719.1"/>
    </source>
</evidence>
<evidence type="ECO:0000256" key="7">
    <source>
        <dbReference type="ARBA" id="ARBA00022531"/>
    </source>
</evidence>
<dbReference type="GO" id="GO:0004497">
    <property type="term" value="F:monooxygenase activity"/>
    <property type="evidence" value="ECO:0007669"/>
    <property type="project" value="UniProtKB-KW"/>
</dbReference>
<dbReference type="GO" id="GO:0016984">
    <property type="term" value="F:ribulose-bisphosphate carboxylase activity"/>
    <property type="evidence" value="ECO:0007669"/>
    <property type="project" value="UniProtKB-EC"/>
</dbReference>
<dbReference type="InterPro" id="IPR036422">
    <property type="entry name" value="RuBisCO_lsu_N_sf"/>
</dbReference>
<comment type="function">
    <text evidence="15">RuBisCO catalyzes two reactions: the carboxylation of D-ribulose 1,5-bisphosphate, the primary event in carbon dioxide fixation, as well as the oxidative fragmentation of the pentose substrate in the photorespiration process. Both reactions occur simultaneously and in competition at the same active site.</text>
</comment>
<evidence type="ECO:0000256" key="16">
    <source>
        <dbReference type="ARBA" id="ARBA00025888"/>
    </source>
</evidence>
<organism evidence="21 22">
    <name type="scientific">Gossypium stocksii</name>
    <dbReference type="NCBI Taxonomy" id="47602"/>
    <lineage>
        <taxon>Eukaryota</taxon>
        <taxon>Viridiplantae</taxon>
        <taxon>Streptophyta</taxon>
        <taxon>Embryophyta</taxon>
        <taxon>Tracheophyta</taxon>
        <taxon>Spermatophyta</taxon>
        <taxon>Magnoliopsida</taxon>
        <taxon>eudicotyledons</taxon>
        <taxon>Gunneridae</taxon>
        <taxon>Pentapetalae</taxon>
        <taxon>rosids</taxon>
        <taxon>malvids</taxon>
        <taxon>Malvales</taxon>
        <taxon>Malvaceae</taxon>
        <taxon>Malvoideae</taxon>
        <taxon>Gossypium</taxon>
    </lineage>
</organism>
<keyword evidence="7" id="KW-0602">Photosynthesis</keyword>
<evidence type="ECO:0000259" key="20">
    <source>
        <dbReference type="Pfam" id="PF02788"/>
    </source>
</evidence>
<comment type="catalytic activity">
    <reaction evidence="17">
        <text>D-ribulose 1,5-bisphosphate + O2 = 2-phosphoglycolate + (2R)-3-phosphoglycerate + 2 H(+)</text>
        <dbReference type="Rhea" id="RHEA:36631"/>
        <dbReference type="ChEBI" id="CHEBI:15378"/>
        <dbReference type="ChEBI" id="CHEBI:15379"/>
        <dbReference type="ChEBI" id="CHEBI:57870"/>
        <dbReference type="ChEBI" id="CHEBI:58033"/>
        <dbReference type="ChEBI" id="CHEBI:58272"/>
    </reaction>
</comment>
<dbReference type="Gene3D" id="3.30.70.150">
    <property type="entry name" value="RuBisCO large subunit, N-terminal domain"/>
    <property type="match status" value="1"/>
</dbReference>
<proteinExistence type="inferred from homology"/>
<evidence type="ECO:0000256" key="14">
    <source>
        <dbReference type="ARBA" id="ARBA00023300"/>
    </source>
</evidence>
<dbReference type="SUPFAM" id="SSF54966">
    <property type="entry name" value="RuBisCO, large subunit, small (N-terminal) domain"/>
    <property type="match status" value="1"/>
</dbReference>
<dbReference type="Pfam" id="PF00016">
    <property type="entry name" value="RuBisCO_large"/>
    <property type="match status" value="1"/>
</dbReference>
<evidence type="ECO:0000256" key="13">
    <source>
        <dbReference type="ARBA" id="ARBA00023239"/>
    </source>
</evidence>
<reference evidence="21 22" key="1">
    <citation type="journal article" date="2021" name="Plant Biotechnol. J.">
        <title>Multi-omics assisted identification of the key and species-specific regulatory components of drought-tolerant mechanisms in Gossypium stocksii.</title>
        <authorList>
            <person name="Yu D."/>
            <person name="Ke L."/>
            <person name="Zhang D."/>
            <person name="Wu Y."/>
            <person name="Sun Y."/>
            <person name="Mei J."/>
            <person name="Sun J."/>
            <person name="Sun Y."/>
        </authorList>
    </citation>
    <scope>NUCLEOTIDE SEQUENCE [LARGE SCALE GENOMIC DNA]</scope>
    <source>
        <strain evidence="22">cv. E1</strain>
        <tissue evidence="21">Leaf</tissue>
    </source>
</reference>
<dbReference type="InterPro" id="IPR000685">
    <property type="entry name" value="RuBisCO_lsu_C"/>
</dbReference>
<dbReference type="AlphaFoldDB" id="A0A9D4APY4"/>
<keyword evidence="6" id="KW-0488">Methylation</keyword>
<name>A0A9D4APY4_9ROSI</name>
<evidence type="ECO:0000256" key="8">
    <source>
        <dbReference type="ARBA" id="ARBA00022567"/>
    </source>
</evidence>
<comment type="caution">
    <text evidence="21">The sequence shown here is derived from an EMBL/GenBank/DDBJ whole genome shotgun (WGS) entry which is preliminary data.</text>
</comment>
<dbReference type="EMBL" id="JAIQCV010000001">
    <property type="protein sequence ID" value="KAH1131719.1"/>
    <property type="molecule type" value="Genomic_DNA"/>
</dbReference>
<dbReference type="OrthoDB" id="1000779at2759"/>
<dbReference type="SUPFAM" id="SSF51649">
    <property type="entry name" value="RuBisCo, C-terminal domain"/>
    <property type="match status" value="1"/>
</dbReference>
<evidence type="ECO:0000256" key="1">
    <source>
        <dbReference type="ARBA" id="ARBA00001946"/>
    </source>
</evidence>
<evidence type="ECO:0000259" key="19">
    <source>
        <dbReference type="Pfam" id="PF00016"/>
    </source>
</evidence>
<keyword evidence="11" id="KW-0503">Monooxygenase</keyword>
<evidence type="ECO:0000256" key="18">
    <source>
        <dbReference type="ARBA" id="ARBA00049469"/>
    </source>
</evidence>
<evidence type="ECO:0000256" key="9">
    <source>
        <dbReference type="ARBA" id="ARBA00022640"/>
    </source>
</evidence>
<evidence type="ECO:0000256" key="10">
    <source>
        <dbReference type="ARBA" id="ARBA00023002"/>
    </source>
</evidence>
<dbReference type="InterPro" id="IPR036376">
    <property type="entry name" value="RuBisCO_lsu_C_sf"/>
</dbReference>
<dbReference type="GO" id="GO:0009853">
    <property type="term" value="P:photorespiration"/>
    <property type="evidence" value="ECO:0007669"/>
    <property type="project" value="UniProtKB-KW"/>
</dbReference>
<keyword evidence="14" id="KW-0120">Carbon dioxide fixation</keyword>
<comment type="subunit">
    <text evidence="16">Heterohexadecamer of 8 large chains and 8 small chains; disulfide-linked. The disulfide link is formed within the large subunit homodimers.</text>
</comment>
<dbReference type="PANTHER" id="PTHR42704:SF17">
    <property type="entry name" value="RIBULOSE BISPHOSPHATE CARBOXYLASE LARGE CHAIN"/>
    <property type="match status" value="1"/>
</dbReference>
<evidence type="ECO:0000256" key="6">
    <source>
        <dbReference type="ARBA" id="ARBA00022481"/>
    </source>
</evidence>
<evidence type="ECO:0000256" key="15">
    <source>
        <dbReference type="ARBA" id="ARBA00025664"/>
    </source>
</evidence>
<dbReference type="GO" id="GO:0019253">
    <property type="term" value="P:reductive pentose-phosphate cycle"/>
    <property type="evidence" value="ECO:0007669"/>
    <property type="project" value="UniProtKB-KW"/>
</dbReference>
<dbReference type="EC" id="4.1.1.39" evidence="4"/>
<feature type="domain" description="Ribulose bisphosphate carboxylase large subunit C-terminal" evidence="19">
    <location>
        <begin position="39"/>
        <end position="93"/>
    </location>
</feature>
<comment type="cofactor">
    <cofactor evidence="1">
        <name>Mg(2+)</name>
        <dbReference type="ChEBI" id="CHEBI:18420"/>
    </cofactor>
</comment>
<dbReference type="PANTHER" id="PTHR42704">
    <property type="entry name" value="RIBULOSE BISPHOSPHATE CARBOXYLASE"/>
    <property type="match status" value="1"/>
</dbReference>
<dbReference type="Pfam" id="PF02788">
    <property type="entry name" value="RuBisCO_large_N"/>
    <property type="match status" value="1"/>
</dbReference>
<accession>A0A9D4APY4</accession>
<evidence type="ECO:0000256" key="3">
    <source>
        <dbReference type="ARBA" id="ARBA00006204"/>
    </source>
</evidence>
<evidence type="ECO:0000256" key="5">
    <source>
        <dbReference type="ARBA" id="ARBA00017725"/>
    </source>
</evidence>
<dbReference type="Proteomes" id="UP000828251">
    <property type="component" value="Unassembled WGS sequence"/>
</dbReference>
<keyword evidence="22" id="KW-1185">Reference proteome</keyword>
<evidence type="ECO:0000313" key="22">
    <source>
        <dbReference type="Proteomes" id="UP000828251"/>
    </source>
</evidence>
<keyword evidence="13" id="KW-0456">Lyase</keyword>